<evidence type="ECO:0000256" key="5">
    <source>
        <dbReference type="SAM" id="Phobius"/>
    </source>
</evidence>
<dbReference type="PANTHER" id="PTHR37306:SF1">
    <property type="entry name" value="COLICIN V PRODUCTION PROTEIN"/>
    <property type="match status" value="1"/>
</dbReference>
<name>A0A510JJM9_9FUSO</name>
<dbReference type="RefSeq" id="WP_026746820.1">
    <property type="nucleotide sequence ID" value="NZ_AP019823.1"/>
</dbReference>
<evidence type="ECO:0000256" key="2">
    <source>
        <dbReference type="ARBA" id="ARBA00022692"/>
    </source>
</evidence>
<dbReference type="GO" id="GO:0016020">
    <property type="term" value="C:membrane"/>
    <property type="evidence" value="ECO:0007669"/>
    <property type="project" value="UniProtKB-SubCell"/>
</dbReference>
<dbReference type="GO" id="GO:0009403">
    <property type="term" value="P:toxin biosynthetic process"/>
    <property type="evidence" value="ECO:0007669"/>
    <property type="project" value="InterPro"/>
</dbReference>
<dbReference type="PANTHER" id="PTHR37306">
    <property type="entry name" value="COLICIN V PRODUCTION PROTEIN"/>
    <property type="match status" value="1"/>
</dbReference>
<organism evidence="6 7">
    <name type="scientific">Leptotrichia hofstadii</name>
    <dbReference type="NCBI Taxonomy" id="157688"/>
    <lineage>
        <taxon>Bacteria</taxon>
        <taxon>Fusobacteriati</taxon>
        <taxon>Fusobacteriota</taxon>
        <taxon>Fusobacteriia</taxon>
        <taxon>Fusobacteriales</taxon>
        <taxon>Leptotrichiaceae</taxon>
        <taxon>Leptotrichia</taxon>
    </lineage>
</organism>
<dbReference type="Proteomes" id="UP000321892">
    <property type="component" value="Chromosome"/>
</dbReference>
<evidence type="ECO:0000256" key="3">
    <source>
        <dbReference type="ARBA" id="ARBA00022989"/>
    </source>
</evidence>
<gene>
    <name evidence="6" type="ORF">JCM16775_2097</name>
</gene>
<keyword evidence="4 5" id="KW-0472">Membrane</keyword>
<evidence type="ECO:0000313" key="6">
    <source>
        <dbReference type="EMBL" id="BBM39386.1"/>
    </source>
</evidence>
<evidence type="ECO:0000256" key="1">
    <source>
        <dbReference type="ARBA" id="ARBA00004141"/>
    </source>
</evidence>
<dbReference type="OrthoDB" id="80902at2"/>
<reference evidence="6 7" key="1">
    <citation type="submission" date="2019-07" db="EMBL/GenBank/DDBJ databases">
        <title>Complete Genome Sequence of Leptotrichia hofstadii Strain JCM16775.</title>
        <authorList>
            <person name="Watanabe S."/>
            <person name="Cui L."/>
        </authorList>
    </citation>
    <scope>NUCLEOTIDE SEQUENCE [LARGE SCALE GENOMIC DNA]</scope>
    <source>
        <strain evidence="6 7">JCM16775</strain>
    </source>
</reference>
<dbReference type="KEGG" id="lhf:JCM16775_2097"/>
<sequence length="193" mass="22853">MMLDIGFIVLLIIFIFLGYRRGFSLEFFNMFKYIFIIFITNYICKLFFNSEKIKPQNQLKIFVIIVLVQCIVYSVVLIANRKFLKSIKIKRFDKFSGMIFGIMELFFVAVIVYITVITGSIGSKRIREIRDKSLSVQFMTKHALKFADSFPKFIKDDVERYVVSQREKEVINDVLNNYKNPKPDKFEKTKDIE</sequence>
<feature type="transmembrane region" description="Helical" evidence="5">
    <location>
        <begin position="30"/>
        <end position="48"/>
    </location>
</feature>
<proteinExistence type="predicted"/>
<accession>A0A510JJM9</accession>
<dbReference type="Pfam" id="PF02674">
    <property type="entry name" value="Colicin_V"/>
    <property type="match status" value="1"/>
</dbReference>
<keyword evidence="2 5" id="KW-0812">Transmembrane</keyword>
<keyword evidence="3 5" id="KW-1133">Transmembrane helix</keyword>
<dbReference type="AlphaFoldDB" id="A0A510JJM9"/>
<protein>
    <submittedName>
        <fullName evidence="6">Colicin V production protein</fullName>
    </submittedName>
</protein>
<comment type="subcellular location">
    <subcellularLocation>
        <location evidence="1">Membrane</location>
        <topology evidence="1">Multi-pass membrane protein</topology>
    </subcellularLocation>
</comment>
<dbReference type="InterPro" id="IPR003825">
    <property type="entry name" value="Colicin-V_CvpA"/>
</dbReference>
<dbReference type="EMBL" id="AP019823">
    <property type="protein sequence ID" value="BBM39386.1"/>
    <property type="molecule type" value="Genomic_DNA"/>
</dbReference>
<feature type="transmembrane region" description="Helical" evidence="5">
    <location>
        <begin position="99"/>
        <end position="122"/>
    </location>
</feature>
<evidence type="ECO:0000256" key="4">
    <source>
        <dbReference type="ARBA" id="ARBA00023136"/>
    </source>
</evidence>
<keyword evidence="7" id="KW-1185">Reference proteome</keyword>
<feature type="transmembrane region" description="Helical" evidence="5">
    <location>
        <begin position="60"/>
        <end position="79"/>
    </location>
</feature>
<evidence type="ECO:0000313" key="7">
    <source>
        <dbReference type="Proteomes" id="UP000321892"/>
    </source>
</evidence>